<dbReference type="GO" id="GO:0003676">
    <property type="term" value="F:nucleic acid binding"/>
    <property type="evidence" value="ECO:0007669"/>
    <property type="project" value="InterPro"/>
</dbReference>
<gene>
    <name evidence="5" type="primary">xseA</name>
    <name evidence="9" type="ORF">SAMN03080599_03295</name>
</gene>
<comment type="subcellular location">
    <subcellularLocation>
        <location evidence="5 6">Cytoplasm</location>
    </subcellularLocation>
</comment>
<dbReference type="PANTHER" id="PTHR30008">
    <property type="entry name" value="EXODEOXYRIBONUCLEASE 7 LARGE SUBUNIT"/>
    <property type="match status" value="1"/>
</dbReference>
<reference evidence="9 10" key="1">
    <citation type="submission" date="2016-10" db="EMBL/GenBank/DDBJ databases">
        <authorList>
            <person name="de Groot N.N."/>
        </authorList>
    </citation>
    <scope>NUCLEOTIDE SEQUENCE [LARGE SCALE GENOMIC DNA]</scope>
    <source>
        <strain evidence="9 10">DSM 2784</strain>
    </source>
</reference>
<keyword evidence="1 5" id="KW-0963">Cytoplasm</keyword>
<evidence type="ECO:0000256" key="3">
    <source>
        <dbReference type="ARBA" id="ARBA00022801"/>
    </source>
</evidence>
<organism evidence="9 10">
    <name type="scientific">Acidaminobacter hydrogenoformans DSM 2784</name>
    <dbReference type="NCBI Taxonomy" id="1120920"/>
    <lineage>
        <taxon>Bacteria</taxon>
        <taxon>Bacillati</taxon>
        <taxon>Bacillota</taxon>
        <taxon>Clostridia</taxon>
        <taxon>Peptostreptococcales</taxon>
        <taxon>Acidaminobacteraceae</taxon>
        <taxon>Acidaminobacter</taxon>
    </lineage>
</organism>
<dbReference type="CDD" id="cd04489">
    <property type="entry name" value="ExoVII_LU_OBF"/>
    <property type="match status" value="1"/>
</dbReference>
<feature type="domain" description="Exonuclease VII large subunit C-terminal" evidence="7">
    <location>
        <begin position="124"/>
        <end position="342"/>
    </location>
</feature>
<comment type="catalytic activity">
    <reaction evidence="5 6">
        <text>Exonucleolytic cleavage in either 5'- to 3'- or 3'- to 5'-direction to yield nucleoside 5'-phosphates.</text>
        <dbReference type="EC" id="3.1.11.6"/>
    </reaction>
</comment>
<evidence type="ECO:0000256" key="6">
    <source>
        <dbReference type="RuleBase" id="RU004355"/>
    </source>
</evidence>
<dbReference type="HAMAP" id="MF_00378">
    <property type="entry name" value="Exonuc_7_L"/>
    <property type="match status" value="1"/>
</dbReference>
<dbReference type="RefSeq" id="WP_092593439.1">
    <property type="nucleotide sequence ID" value="NZ_FMWL01000031.1"/>
</dbReference>
<sequence length="402" mass="44649">MKLRPLKVAEVNNYIKQLMNRDPILHHLTVEGEISNFKKHTSGHLYFTLKDGDARLSCVMFRSDAVLSPLDLKDGMMAACTGNISIYERDGRYQLYVRSVERLGVGDLYQRFEALKAELAALGYFDEKYKKPIPELPERIAVVTSPTGAAIQDILNVGFRRSRLPEVILLPALVQGEGAAASIALAIRYASEKRLADVLLIGRGGGSIEELWAFNERVVAEAIHDSEIPVVSAVGHETDFTISDFVSDMRVPTPSAGAELLFPSDKMLLGELEAYRNRMHAKITARLMTMRHEIERHSPASELKRLQDGLNQKRMTLDYERDHLEQSLQKRLRAEKTALSELGAALNALSPLGVLGRGYAVLTDSTGKAVDEVSKVRTGQKLRAKLRDGVLDVTVDEITKEA</sequence>
<keyword evidence="2 5" id="KW-0540">Nuclease</keyword>
<dbReference type="STRING" id="1120920.SAMN03080599_03295"/>
<comment type="similarity">
    <text evidence="5 6">Belongs to the XseA family.</text>
</comment>
<dbReference type="GO" id="GO:0008855">
    <property type="term" value="F:exodeoxyribonuclease VII activity"/>
    <property type="evidence" value="ECO:0007669"/>
    <property type="project" value="UniProtKB-UniRule"/>
</dbReference>
<dbReference type="GO" id="GO:0005737">
    <property type="term" value="C:cytoplasm"/>
    <property type="evidence" value="ECO:0007669"/>
    <property type="project" value="UniProtKB-SubCell"/>
</dbReference>
<dbReference type="NCBIfam" id="TIGR00237">
    <property type="entry name" value="xseA"/>
    <property type="match status" value="1"/>
</dbReference>
<evidence type="ECO:0000256" key="2">
    <source>
        <dbReference type="ARBA" id="ARBA00022722"/>
    </source>
</evidence>
<evidence type="ECO:0000256" key="1">
    <source>
        <dbReference type="ARBA" id="ARBA00022490"/>
    </source>
</evidence>
<evidence type="ECO:0000256" key="4">
    <source>
        <dbReference type="ARBA" id="ARBA00022839"/>
    </source>
</evidence>
<protein>
    <recommendedName>
        <fullName evidence="5">Exodeoxyribonuclease 7 large subunit</fullName>
        <ecNumber evidence="5">3.1.11.6</ecNumber>
    </recommendedName>
    <alternativeName>
        <fullName evidence="5">Exodeoxyribonuclease VII large subunit</fullName>
        <shortName evidence="5">Exonuclease VII large subunit</shortName>
    </alternativeName>
</protein>
<comment type="subunit">
    <text evidence="5">Heterooligomer composed of large and small subunits.</text>
</comment>
<dbReference type="Proteomes" id="UP000199208">
    <property type="component" value="Unassembled WGS sequence"/>
</dbReference>
<evidence type="ECO:0000259" key="7">
    <source>
        <dbReference type="Pfam" id="PF02601"/>
    </source>
</evidence>
<evidence type="ECO:0000256" key="5">
    <source>
        <dbReference type="HAMAP-Rule" id="MF_00378"/>
    </source>
</evidence>
<dbReference type="Pfam" id="PF02601">
    <property type="entry name" value="Exonuc_VII_L"/>
    <property type="match status" value="1"/>
</dbReference>
<proteinExistence type="inferred from homology"/>
<dbReference type="OrthoDB" id="9802795at2"/>
<dbReference type="Pfam" id="PF13742">
    <property type="entry name" value="tRNA_anti_2"/>
    <property type="match status" value="1"/>
</dbReference>
<keyword evidence="4 5" id="KW-0269">Exonuclease</keyword>
<evidence type="ECO:0000313" key="10">
    <source>
        <dbReference type="Proteomes" id="UP000199208"/>
    </source>
</evidence>
<name>A0A1G5S8U1_9FIRM</name>
<keyword evidence="3 5" id="KW-0378">Hydrolase</keyword>
<accession>A0A1G5S8U1</accession>
<dbReference type="GO" id="GO:0009318">
    <property type="term" value="C:exodeoxyribonuclease VII complex"/>
    <property type="evidence" value="ECO:0007669"/>
    <property type="project" value="UniProtKB-UniRule"/>
</dbReference>
<keyword evidence="10" id="KW-1185">Reference proteome</keyword>
<dbReference type="EC" id="3.1.11.6" evidence="5"/>
<dbReference type="GO" id="GO:0006308">
    <property type="term" value="P:DNA catabolic process"/>
    <property type="evidence" value="ECO:0007669"/>
    <property type="project" value="UniProtKB-UniRule"/>
</dbReference>
<evidence type="ECO:0000259" key="8">
    <source>
        <dbReference type="Pfam" id="PF13742"/>
    </source>
</evidence>
<dbReference type="EMBL" id="FMWL01000031">
    <property type="protein sequence ID" value="SCZ82039.1"/>
    <property type="molecule type" value="Genomic_DNA"/>
</dbReference>
<dbReference type="PANTHER" id="PTHR30008:SF0">
    <property type="entry name" value="EXODEOXYRIBONUCLEASE 7 LARGE SUBUNIT"/>
    <property type="match status" value="1"/>
</dbReference>
<dbReference type="AlphaFoldDB" id="A0A1G5S8U1"/>
<dbReference type="InterPro" id="IPR003753">
    <property type="entry name" value="Exonuc_VII_L"/>
</dbReference>
<dbReference type="InterPro" id="IPR020579">
    <property type="entry name" value="Exonuc_VII_lsu_C"/>
</dbReference>
<comment type="function">
    <text evidence="5">Bidirectionally degrades single-stranded DNA into large acid-insoluble oligonucleotides, which are then degraded further into small acid-soluble oligonucleotides.</text>
</comment>
<feature type="domain" description="OB-fold nucleic acid binding" evidence="8">
    <location>
        <begin position="6"/>
        <end position="101"/>
    </location>
</feature>
<dbReference type="InterPro" id="IPR025824">
    <property type="entry name" value="OB-fold_nuc-bd_dom"/>
</dbReference>
<evidence type="ECO:0000313" key="9">
    <source>
        <dbReference type="EMBL" id="SCZ82039.1"/>
    </source>
</evidence>